<dbReference type="InterPro" id="IPR011118">
    <property type="entry name" value="Tannase/feruloyl_esterase"/>
</dbReference>
<name>A0A917LY50_9BACT</name>
<reference evidence="9" key="1">
    <citation type="journal article" date="2014" name="Int. J. Syst. Evol. Microbiol.">
        <title>Complete genome sequence of Corynebacterium casei LMG S-19264T (=DSM 44701T), isolated from a smear-ripened cheese.</title>
        <authorList>
            <consortium name="US DOE Joint Genome Institute (JGI-PGF)"/>
            <person name="Walter F."/>
            <person name="Albersmeier A."/>
            <person name="Kalinowski J."/>
            <person name="Ruckert C."/>
        </authorList>
    </citation>
    <scope>NUCLEOTIDE SEQUENCE</scope>
    <source>
        <strain evidence="9">CGMCC 1.12997</strain>
    </source>
</reference>
<evidence type="ECO:0000256" key="8">
    <source>
        <dbReference type="SAM" id="SignalP"/>
    </source>
</evidence>
<organism evidence="9 10">
    <name type="scientific">Edaphobacter dinghuensis</name>
    <dbReference type="NCBI Taxonomy" id="1560005"/>
    <lineage>
        <taxon>Bacteria</taxon>
        <taxon>Pseudomonadati</taxon>
        <taxon>Acidobacteriota</taxon>
        <taxon>Terriglobia</taxon>
        <taxon>Terriglobales</taxon>
        <taxon>Acidobacteriaceae</taxon>
        <taxon>Edaphobacter</taxon>
    </lineage>
</organism>
<protein>
    <submittedName>
        <fullName evidence="9">Esterase</fullName>
    </submittedName>
</protein>
<evidence type="ECO:0000256" key="4">
    <source>
        <dbReference type="ARBA" id="ARBA00022729"/>
    </source>
</evidence>
<evidence type="ECO:0000256" key="3">
    <source>
        <dbReference type="ARBA" id="ARBA00022723"/>
    </source>
</evidence>
<reference evidence="9" key="2">
    <citation type="submission" date="2020-09" db="EMBL/GenBank/DDBJ databases">
        <authorList>
            <person name="Sun Q."/>
            <person name="Zhou Y."/>
        </authorList>
    </citation>
    <scope>NUCLEOTIDE SEQUENCE</scope>
    <source>
        <strain evidence="9">CGMCC 1.12997</strain>
    </source>
</reference>
<dbReference type="SUPFAM" id="SSF53474">
    <property type="entry name" value="alpha/beta-Hydrolases"/>
    <property type="match status" value="1"/>
</dbReference>
<feature type="signal peptide" evidence="8">
    <location>
        <begin position="1"/>
        <end position="29"/>
    </location>
</feature>
<keyword evidence="6" id="KW-0106">Calcium</keyword>
<evidence type="ECO:0000256" key="2">
    <source>
        <dbReference type="ARBA" id="ARBA00022487"/>
    </source>
</evidence>
<evidence type="ECO:0000313" key="9">
    <source>
        <dbReference type="EMBL" id="GGG64859.1"/>
    </source>
</evidence>
<keyword evidence="10" id="KW-1185">Reference proteome</keyword>
<keyword evidence="7" id="KW-1015">Disulfide bond</keyword>
<keyword evidence="5" id="KW-0378">Hydrolase</keyword>
<dbReference type="InterPro" id="IPR029058">
    <property type="entry name" value="AB_hydrolase_fold"/>
</dbReference>
<evidence type="ECO:0000256" key="1">
    <source>
        <dbReference type="ARBA" id="ARBA00006249"/>
    </source>
</evidence>
<evidence type="ECO:0000256" key="5">
    <source>
        <dbReference type="ARBA" id="ARBA00022801"/>
    </source>
</evidence>
<dbReference type="Proteomes" id="UP000647241">
    <property type="component" value="Unassembled WGS sequence"/>
</dbReference>
<dbReference type="AlphaFoldDB" id="A0A917LY50"/>
<evidence type="ECO:0000313" key="10">
    <source>
        <dbReference type="Proteomes" id="UP000647241"/>
    </source>
</evidence>
<gene>
    <name evidence="9" type="ORF">GCM10011585_03100</name>
</gene>
<sequence length="518" mass="56040">MRNPKASLPFAIFPILALLLLATSLPAQQSCKDLISLQLPETVITSATTVSTGTFAVPKTTASIGGLPPFCRVAATTKPAIRFEVWMPLHTWNGKFQGVGNGGTAGVISYRAMAAALRRGYAVVSTDTGHVNNPPSNGFDSTWALHHPELVADFGYRGLHLATVNGKQITQTFYGKASAHSYYVGCSKGGEQGLMEAQRFPDDYDGLLVGDPANNWTRHYAGAHLWYSIATLKDPESYIPASKVPLLANAVVAACDAIDGVVDGVLDDPRKCHFDPAVLTCKEGQPTFSCFTPKQVKAIKNIWGGAHDSHGNLIYPGLVPGGENGSSGWSSWITGNKPFAATHWKAADGFFQNMVFEDPRYNALNFNYDTDMKIALARTSRSLDAVDPDLRPLQRRGGKLILYHGWSDPDISPLNTINYYNQVQATVGSSTPQFLRLFMVPGMNHCGGGPGPTHFDGVTALEEWVEDGDAPEKIIAFHTTEGEIDRTRPLCPYPQVAVYKGKGSTNNAHNFACRLPAK</sequence>
<dbReference type="GO" id="GO:0052689">
    <property type="term" value="F:carboxylic ester hydrolase activity"/>
    <property type="evidence" value="ECO:0007669"/>
    <property type="project" value="UniProtKB-KW"/>
</dbReference>
<evidence type="ECO:0000256" key="6">
    <source>
        <dbReference type="ARBA" id="ARBA00022837"/>
    </source>
</evidence>
<dbReference type="PANTHER" id="PTHR33938:SF15">
    <property type="entry name" value="FERULOYL ESTERASE B-RELATED"/>
    <property type="match status" value="1"/>
</dbReference>
<evidence type="ECO:0000256" key="7">
    <source>
        <dbReference type="ARBA" id="ARBA00023157"/>
    </source>
</evidence>
<dbReference type="Pfam" id="PF07519">
    <property type="entry name" value="Tannase"/>
    <property type="match status" value="1"/>
</dbReference>
<keyword evidence="2" id="KW-0719">Serine esterase</keyword>
<comment type="similarity">
    <text evidence="1">Belongs to the tannase family.</text>
</comment>
<dbReference type="EMBL" id="BMGT01000001">
    <property type="protein sequence ID" value="GGG64859.1"/>
    <property type="molecule type" value="Genomic_DNA"/>
</dbReference>
<dbReference type="RefSeq" id="WP_188552400.1">
    <property type="nucleotide sequence ID" value="NZ_BMGT01000001.1"/>
</dbReference>
<proteinExistence type="inferred from homology"/>
<keyword evidence="3" id="KW-0479">Metal-binding</keyword>
<keyword evidence="4 8" id="KW-0732">Signal</keyword>
<accession>A0A917LY50</accession>
<comment type="caution">
    <text evidence="9">The sequence shown here is derived from an EMBL/GenBank/DDBJ whole genome shotgun (WGS) entry which is preliminary data.</text>
</comment>
<dbReference type="GO" id="GO:0046872">
    <property type="term" value="F:metal ion binding"/>
    <property type="evidence" value="ECO:0007669"/>
    <property type="project" value="UniProtKB-KW"/>
</dbReference>
<dbReference type="PANTHER" id="PTHR33938">
    <property type="entry name" value="FERULOYL ESTERASE B-RELATED"/>
    <property type="match status" value="1"/>
</dbReference>
<feature type="chain" id="PRO_5037311001" evidence="8">
    <location>
        <begin position="30"/>
        <end position="518"/>
    </location>
</feature>